<dbReference type="Proteomes" id="UP001431693">
    <property type="component" value="Unassembled WGS sequence"/>
</dbReference>
<protein>
    <submittedName>
        <fullName evidence="8">FctA domain-containing protein</fullName>
    </submittedName>
</protein>
<evidence type="ECO:0000313" key="9">
    <source>
        <dbReference type="Proteomes" id="UP001431693"/>
    </source>
</evidence>
<dbReference type="NCBIfam" id="TIGR03786">
    <property type="entry name" value="strep_pil_rpt"/>
    <property type="match status" value="7"/>
</dbReference>
<keyword evidence="1" id="KW-0134">Cell wall</keyword>
<evidence type="ECO:0000259" key="7">
    <source>
        <dbReference type="PROSITE" id="PS50847"/>
    </source>
</evidence>
<keyword evidence="6" id="KW-0472">Membrane</keyword>
<gene>
    <name evidence="8" type="ORF">QJ043_04290</name>
</gene>
<sequence length="2460" mass="258674">MSNSIRNAWSDYINKRTTTVQVNDSRWETNEITLNHPTSDDITSLYYADGAYTAGTDDLGGVFANIIQRLQNTAFNPVTDTLGEGMTPLTYEDPIGEYMEVKGVTSVELFGEVYDEDDGVTYDSATGTVSLPNISLEHPVYKTPFSLSDIAIKVTEKDGKQTLTCTVPANVLPVRVETIDLDENDDQTNFTSNRDTNDARPLRLNYTVGFSSDVLTDGKVDLSKVSADYKVKHRQKDGSIAFYSNIYNSANVQDDKTAGAATATFAPSKDNRFYYFQANRPIYASGTEGVLGKDGSVPDQPLTTLDGWDDKATYYLVIDYHELGAEQQVNRVVARTGAELKKSVEVKGGQVVTKVHSPRLGNTHHFTQEKEAAGTISANPTGTAALAYAPTYQTSEGTTDYQIKAYLGNNGRVTVPTTGFSVRKALTMANGLTAPDQAFDFNLAVTNGTPGDVVVTQADGTSKTLTPTWNSGTTTVQLKAGETVFVETSPGAHWTVTETAPNTEGFSFEKAEGSSGTVTVDQNTRSAEGNATAGEVLTAIYTNSYTPEVEWPSADGSIPFTKTMTGNLASGQPRGFVAGDSFTFTLEANEGSPLPRAKDGDVTFEVNAVAVKVTAVNTDGTFNLEITTQGEGHSVTTTRANAGSFGAAFSPIVFDAPGTYTYTLSEARATASNVVAGVTYDGAKYTYMVTVAVDETDRTQLKVTHVQTDVANATDPNATAPSVADDGRVGPAAFTNSYDTDKVVRRFGVKKTLSGKPLEAGAFSFKVEAQGAHALTAGEVADLTGGVPSNEQAADYGYAEDSTQPMPASDTATNNASGAVDFDGIAFTAADASLAGDATDTDALSRGVVYKYQVSEVVPGDAVSNVKDGVTYDTTHHDVYVYCHVETIGGVSTVRSQVIYGHDHGTPDPTTGVGVIPFSNSYEAQGAATISGTKTIDGRTFREGDTFTFTLSEVVNGVEGQPILTKEVPDGQADKNSLDFSFDPIAYSQAGTHTYRVREVTPAAADRLSNMTYDTTVRTVTVTATDNGNGIIETAVDYGQGAIAAAFTNTYTPPTATVSLTGTKTFNGPITAQAFDFSTYQTGADFATAGVTPSPTWVNASTNTSTSDDGSVTSTATIPSLLPQASYGPGDYYFVIAENRDPDDNGVAYDETQYRVHLKVVDNFDGTATPTLTIKKVVNGTETDWNAETPLAFSNTYNGNTQSTANLSKVTLNTTVPGGGYQFELRIERLNADGTFDRLAKAGEAHMTDVTADDDGVYRGSSAADGSLPFGQIVFQQPGTYRTSLKEIVPEGDRIQLPNNHVIVNDVAYDTQEATRTYQVTRSGLGLTVNVADSNGFNFVNDGGIPVSKIVTAEGMDESLMPKGPFTFTVSGLGEDQSAYLVLDGKVTTLANESTFQLSANQTGRIYGLGQGGSVKLTEEKKDGFTPKAAELTASAVTGGAATPVAFENQYESKGSIDPEAAAKLNVTKTLTGRHMTAGQFTFTVAPADEASRARLAATELKSQAADTGKAAAAVTDDGKTLADLLGAVKFTQADAGKTFTWKVTENVPQTGVPAGYAYDDSEFTIKVAVKDNGNGTLTATPSVTKGDEAADAIGFTNRYSAASAQATLQVSKVLTGRAFAAGERFSFGLEAIDGAPMPAAGGEVTSVDTNLGQASFGSITYTQPGTYRYRITERAGNAPGVTYDPTVFIATVTVSDTGEGRLTATVTYNVENGATVTIPSFTNRYNSSGSMNGVASVNVFKTLAGRPMDAKQFSFTVTPADDASAAKVPTQTLYSLAADAGKREAAETADDQLLSEVFSKVTFTEADAGKTFAWTVAENAPAEDGSGYTYDRATHRVEIKVTDDGKGTLTAQTLVDDAVVDGGHAALVFNNAYQASSNPDAAEGSGRVTTTKTLLNRDLAAGEFAFVMRDAKGAEVARATNGADGTVDFGARTYTSSQAQDDVAAGVATMSRVDGKPVYHYTYTLVEDVSALPENVTAQQAVVSVTVNVTDNGDGTMTCDVVWPQNGQTGFVNAYEADPVQVQVAGTKVVAAPSGLSVPDGMAGAFTFTLADEGGQVIRTATNDASGTVAFDPISYTQEDLAGATERTFTYTVTEAGSVPGVSNEGGSKTVQVLVTQGADGHLSARMVGEPFSFTNTYGVEELTSSVTDQVSVTKVLSGRALQAGEFRFELVDPDSGNVVATGTNEADGRVTLSAVTYTEPGEHAYELREVAGDATGVTYDKRLATVTTRVTDNGKGKLEAVHSVSGGKAVFENTFTPVPYVDPAFGVGAKKVLMGRDWTDGDAFTFVAEAETEGAPMPDPVQVVATKDAPMGTFGAVTFTQPGTYSYLVRESAGDEKGMTYSKALYRVTYTIARDEATGELSGSKTVTLLKAHDGSEATGNADVMEFVNTYVKPTEPVVPDKPTGPDKPANPSKPKPVWSILPETGDALAALAPWLGAGGGVAALAAVAVLRGGRRKK</sequence>
<keyword evidence="6" id="KW-0812">Transmembrane</keyword>
<keyword evidence="6" id="KW-1133">Transmembrane helix</keyword>
<evidence type="ECO:0000256" key="3">
    <source>
        <dbReference type="ARBA" id="ARBA00022729"/>
    </source>
</evidence>
<dbReference type="InterPro" id="IPR038174">
    <property type="entry name" value="Strep_pil_link_sf"/>
</dbReference>
<dbReference type="PROSITE" id="PS50847">
    <property type="entry name" value="GRAM_POS_ANCHORING"/>
    <property type="match status" value="1"/>
</dbReference>
<dbReference type="InterPro" id="IPR019931">
    <property type="entry name" value="LPXTG_anchor"/>
</dbReference>
<dbReference type="EMBL" id="JASJEX010000002">
    <property type="protein sequence ID" value="MDJ1129298.1"/>
    <property type="molecule type" value="Genomic_DNA"/>
</dbReference>
<dbReference type="Gene3D" id="2.60.40.1140">
    <property type="entry name" value="Collagen-binding surface protein Cna, B-type domain"/>
    <property type="match status" value="2"/>
</dbReference>
<keyword evidence="9" id="KW-1185">Reference proteome</keyword>
<feature type="transmembrane region" description="Helical" evidence="6">
    <location>
        <begin position="2434"/>
        <end position="2453"/>
    </location>
</feature>
<evidence type="ECO:0000256" key="5">
    <source>
        <dbReference type="SAM" id="MobiDB-lite"/>
    </source>
</evidence>
<dbReference type="Pfam" id="PF12892">
    <property type="entry name" value="FctA"/>
    <property type="match status" value="12"/>
</dbReference>
<evidence type="ECO:0000256" key="2">
    <source>
        <dbReference type="ARBA" id="ARBA00022525"/>
    </source>
</evidence>
<keyword evidence="2" id="KW-0964">Secreted</keyword>
<dbReference type="InterPro" id="IPR055382">
    <property type="entry name" value="DUF7601"/>
</dbReference>
<dbReference type="Pfam" id="PF24547">
    <property type="entry name" value="DUF7601"/>
    <property type="match status" value="2"/>
</dbReference>
<reference evidence="8" key="1">
    <citation type="submission" date="2023-05" db="EMBL/GenBank/DDBJ databases">
        <title>[olsenella] sp. nov., isolated from a pig farm feces dump.</title>
        <authorList>
            <person name="Chang Y.-H."/>
        </authorList>
    </citation>
    <scope>NUCLEOTIDE SEQUENCE</scope>
    <source>
        <strain evidence="8">YH-ols2217</strain>
    </source>
</reference>
<dbReference type="Gene3D" id="2.60.40.3050">
    <property type="match status" value="12"/>
</dbReference>
<comment type="caution">
    <text evidence="8">The sequence shown here is derived from an EMBL/GenBank/DDBJ whole genome shotgun (WGS) entry which is preliminary data.</text>
</comment>
<evidence type="ECO:0000256" key="1">
    <source>
        <dbReference type="ARBA" id="ARBA00022512"/>
    </source>
</evidence>
<evidence type="ECO:0000256" key="4">
    <source>
        <dbReference type="ARBA" id="ARBA00023088"/>
    </source>
</evidence>
<name>A0ABT6ZL58_9ACTN</name>
<accession>A0ABT6ZL58</accession>
<dbReference type="RefSeq" id="WP_283713624.1">
    <property type="nucleotide sequence ID" value="NZ_JASJEW010000005.1"/>
</dbReference>
<feature type="domain" description="Gram-positive cocci surface proteins LPxTG" evidence="7">
    <location>
        <begin position="2424"/>
        <end position="2460"/>
    </location>
</feature>
<evidence type="ECO:0000256" key="6">
    <source>
        <dbReference type="SAM" id="Phobius"/>
    </source>
</evidence>
<organism evidence="8 9">
    <name type="scientific">Kribbibacterium absianum</name>
    <dbReference type="NCBI Taxonomy" id="3044210"/>
    <lineage>
        <taxon>Bacteria</taxon>
        <taxon>Bacillati</taxon>
        <taxon>Actinomycetota</taxon>
        <taxon>Coriobacteriia</taxon>
        <taxon>Coriobacteriales</taxon>
        <taxon>Kribbibacteriaceae</taxon>
        <taxon>Kribbibacterium</taxon>
    </lineage>
</organism>
<keyword evidence="4" id="KW-0572">Peptidoglycan-anchor</keyword>
<feature type="region of interest" description="Disordered" evidence="5">
    <location>
        <begin position="2397"/>
        <end position="2419"/>
    </location>
</feature>
<keyword evidence="3" id="KW-0732">Signal</keyword>
<evidence type="ECO:0000313" key="8">
    <source>
        <dbReference type="EMBL" id="MDJ1129298.1"/>
    </source>
</evidence>
<dbReference type="InterPro" id="IPR022464">
    <property type="entry name" value="Strep_pil_isopept_link"/>
</dbReference>
<proteinExistence type="predicted"/>